<reference evidence="1" key="1">
    <citation type="submission" date="2021-01" db="EMBL/GenBank/DDBJ databases">
        <authorList>
            <person name="Corre E."/>
            <person name="Pelletier E."/>
            <person name="Niang G."/>
            <person name="Scheremetjew M."/>
            <person name="Finn R."/>
            <person name="Kale V."/>
            <person name="Holt S."/>
            <person name="Cochrane G."/>
            <person name="Meng A."/>
            <person name="Brown T."/>
            <person name="Cohen L."/>
        </authorList>
    </citation>
    <scope>NUCLEOTIDE SEQUENCE</scope>
    <source>
        <strain evidence="1">CCMP 410</strain>
    </source>
</reference>
<evidence type="ECO:0000313" key="1">
    <source>
        <dbReference type="EMBL" id="CAD9274190.1"/>
    </source>
</evidence>
<name>A0A7S1URJ6_9STRA</name>
<protein>
    <submittedName>
        <fullName evidence="1">Uncharacterized protein</fullName>
    </submittedName>
</protein>
<accession>A0A7S1URJ6</accession>
<gene>
    <name evidence="1" type="ORF">GOCE00092_LOCUS3098</name>
</gene>
<dbReference type="EMBL" id="HBGK01005908">
    <property type="protein sequence ID" value="CAD9274190.1"/>
    <property type="molecule type" value="Transcribed_RNA"/>
</dbReference>
<proteinExistence type="predicted"/>
<dbReference type="AlphaFoldDB" id="A0A7S1URJ6"/>
<sequence>MYQVVAWWSWGKGRKGESAVSRHILSESCYLAPWSQKGSFSPFFAASFSLILILLIETSEERLTGVELGAQNPHVGVDSPVFRISLMCVLTGLRELTADDAGLPLGSDGICSFKLEIH</sequence>
<organism evidence="1">
    <name type="scientific">Grammatophora oceanica</name>
    <dbReference type="NCBI Taxonomy" id="210454"/>
    <lineage>
        <taxon>Eukaryota</taxon>
        <taxon>Sar</taxon>
        <taxon>Stramenopiles</taxon>
        <taxon>Ochrophyta</taxon>
        <taxon>Bacillariophyta</taxon>
        <taxon>Fragilariophyceae</taxon>
        <taxon>Fragilariophycidae</taxon>
        <taxon>Rhabdonematales</taxon>
        <taxon>Grammatophoraceae</taxon>
        <taxon>Grammatophora</taxon>
    </lineage>
</organism>